<dbReference type="InterPro" id="IPR037152">
    <property type="entry name" value="L-asparaginase_N_sf"/>
</dbReference>
<evidence type="ECO:0000259" key="11">
    <source>
        <dbReference type="Pfam" id="PF17763"/>
    </source>
</evidence>
<dbReference type="SUPFAM" id="SSF53774">
    <property type="entry name" value="Glutaminase/Asparaginase"/>
    <property type="match status" value="1"/>
</dbReference>
<comment type="similarity">
    <text evidence="1 9">Belongs to the asparaginase 1 family.</text>
</comment>
<dbReference type="NCBIfam" id="TIGR00520">
    <property type="entry name" value="asnASE_II"/>
    <property type="match status" value="1"/>
</dbReference>
<dbReference type="PIRSF" id="PIRSF500176">
    <property type="entry name" value="L_ASNase"/>
    <property type="match status" value="1"/>
</dbReference>
<evidence type="ECO:0000256" key="7">
    <source>
        <dbReference type="PROSITE-ProRule" id="PRU10099"/>
    </source>
</evidence>
<keyword evidence="3" id="KW-0378">Hydrolase</keyword>
<dbReference type="FunFam" id="3.40.50.1170:FF:000001">
    <property type="entry name" value="L-asparaginase 2"/>
    <property type="match status" value="1"/>
</dbReference>
<dbReference type="CDD" id="cd08964">
    <property type="entry name" value="L-asparaginase_II"/>
    <property type="match status" value="1"/>
</dbReference>
<feature type="domain" description="Asparaginase/glutaminase C-terminal" evidence="11">
    <location>
        <begin position="221"/>
        <end position="333"/>
    </location>
</feature>
<dbReference type="InterPro" id="IPR006034">
    <property type="entry name" value="Asparaginase/glutaminase-like"/>
</dbReference>
<evidence type="ECO:0000256" key="4">
    <source>
        <dbReference type="ARBA" id="ARBA00049366"/>
    </source>
</evidence>
<dbReference type="SMART" id="SM00870">
    <property type="entry name" value="Asparaginase"/>
    <property type="match status" value="1"/>
</dbReference>
<feature type="active site" evidence="8">
    <location>
        <position position="95"/>
    </location>
</feature>
<evidence type="ECO:0000256" key="5">
    <source>
        <dbReference type="PIRSR" id="PIRSR001220-1"/>
    </source>
</evidence>
<dbReference type="InterPro" id="IPR027475">
    <property type="entry name" value="Asparaginase/glutaminase_AS2"/>
</dbReference>
<dbReference type="OrthoDB" id="542841at2759"/>
<dbReference type="InterPro" id="IPR020827">
    <property type="entry name" value="Asparaginase/glutaminase_AS1"/>
</dbReference>
<evidence type="ECO:0000313" key="13">
    <source>
        <dbReference type="Proteomes" id="UP001140502"/>
    </source>
</evidence>
<protein>
    <recommendedName>
        <fullName evidence="2">asparaginase</fullName>
        <ecNumber evidence="2">3.5.1.1</ecNumber>
    </recommendedName>
</protein>
<evidence type="ECO:0000259" key="10">
    <source>
        <dbReference type="Pfam" id="PF00710"/>
    </source>
</evidence>
<dbReference type="InterPro" id="IPR027473">
    <property type="entry name" value="L-asparaginase_C"/>
</dbReference>
<dbReference type="Gene3D" id="3.40.50.1170">
    <property type="entry name" value="L-asparaginase, N-terminal domain"/>
    <property type="match status" value="1"/>
</dbReference>
<dbReference type="EC" id="3.5.1.1" evidence="2"/>
<accession>A0A9W9BP83</accession>
<dbReference type="InterPro" id="IPR040919">
    <property type="entry name" value="Asparaginase_C"/>
</dbReference>
<dbReference type="PANTHER" id="PTHR11707">
    <property type="entry name" value="L-ASPARAGINASE"/>
    <property type="match status" value="1"/>
</dbReference>
<gene>
    <name evidence="12" type="ORF">N0V84_005751</name>
</gene>
<dbReference type="PROSITE" id="PS00917">
    <property type="entry name" value="ASN_GLN_ASE_2"/>
    <property type="match status" value="1"/>
</dbReference>
<dbReference type="PROSITE" id="PS00144">
    <property type="entry name" value="ASN_GLN_ASE_1"/>
    <property type="match status" value="1"/>
</dbReference>
<name>A0A9W9BP83_9HYPO</name>
<evidence type="ECO:0000256" key="9">
    <source>
        <dbReference type="RuleBase" id="RU004456"/>
    </source>
</evidence>
<feature type="active site" evidence="7">
    <location>
        <position position="15"/>
    </location>
</feature>
<dbReference type="PROSITE" id="PS51732">
    <property type="entry name" value="ASN_GLN_ASE_3"/>
    <property type="match status" value="1"/>
</dbReference>
<dbReference type="Gene3D" id="3.40.50.40">
    <property type="match status" value="1"/>
</dbReference>
<feature type="domain" description="L-asparaginase N-terminal" evidence="10">
    <location>
        <begin position="7"/>
        <end position="195"/>
    </location>
</feature>
<dbReference type="Pfam" id="PF00710">
    <property type="entry name" value="Asparaginase"/>
    <property type="match status" value="1"/>
</dbReference>
<feature type="binding site" evidence="6">
    <location>
        <begin position="95"/>
        <end position="96"/>
    </location>
    <ligand>
        <name>substrate</name>
    </ligand>
</feature>
<dbReference type="GO" id="GO:0004067">
    <property type="term" value="F:asparaginase activity"/>
    <property type="evidence" value="ECO:0007669"/>
    <property type="project" value="UniProtKB-UniRule"/>
</dbReference>
<dbReference type="PRINTS" id="PR00139">
    <property type="entry name" value="ASNGLNASE"/>
</dbReference>
<dbReference type="GO" id="GO:0006530">
    <property type="term" value="P:L-asparagine catabolic process"/>
    <property type="evidence" value="ECO:0007669"/>
    <property type="project" value="UniProtKB-ARBA"/>
</dbReference>
<feature type="active site" description="O-isoaspartyl threonine intermediate" evidence="5">
    <location>
        <position position="15"/>
    </location>
</feature>
<feature type="binding site" evidence="6">
    <location>
        <position position="62"/>
    </location>
    <ligand>
        <name>substrate</name>
    </ligand>
</feature>
<evidence type="ECO:0000313" key="12">
    <source>
        <dbReference type="EMBL" id="KAJ4320687.1"/>
    </source>
</evidence>
<dbReference type="AlphaFoldDB" id="A0A9W9BP83"/>
<comment type="caution">
    <text evidence="12">The sequence shown here is derived from an EMBL/GenBank/DDBJ whole genome shotgun (WGS) entry which is preliminary data.</text>
</comment>
<organism evidence="12 13">
    <name type="scientific">Fusarium piperis</name>
    <dbReference type="NCBI Taxonomy" id="1435070"/>
    <lineage>
        <taxon>Eukaryota</taxon>
        <taxon>Fungi</taxon>
        <taxon>Dikarya</taxon>
        <taxon>Ascomycota</taxon>
        <taxon>Pezizomycotina</taxon>
        <taxon>Sordariomycetes</taxon>
        <taxon>Hypocreomycetidae</taxon>
        <taxon>Hypocreales</taxon>
        <taxon>Nectriaceae</taxon>
        <taxon>Fusarium</taxon>
        <taxon>Fusarium solani species complex</taxon>
    </lineage>
</organism>
<sequence>MTTKSTVVIYATGGTIAGAAPSSTSTAMYQSGVLNINELIQGLPELEDVDEITSKQFCNMESPDLDSEILIRLSQQIEIDLMDDSISGVVVTHGTDTIEETAFFLDLTIKSDKPVVLVGSMRPASSLSPDGPMNLLEAVRLASCKDAKGRGTMVVLNDRICSARFTTKTNANRIDTFKAGDQGFLGTFENSMPIFFYPPVRPNCWQRFDIRHLDPGKGLPKVNILSGHPELEAELFAKSIRCGAKGVVLASMGAGCWSNDGGEAISKVREEGGLIPVIASYRTTCGFVDSANELYGLGQWAIGRGFLNPPKCRIQLQLCLALNLNVKEIRSVFEERRRDECFLVVE</sequence>
<keyword evidence="13" id="KW-1185">Reference proteome</keyword>
<dbReference type="InterPro" id="IPR004550">
    <property type="entry name" value="AsnASE_II"/>
</dbReference>
<dbReference type="EMBL" id="JAPEUR010000105">
    <property type="protein sequence ID" value="KAJ4320687.1"/>
    <property type="molecule type" value="Genomic_DNA"/>
</dbReference>
<dbReference type="InterPro" id="IPR027474">
    <property type="entry name" value="L-asparaginase_N"/>
</dbReference>
<dbReference type="Proteomes" id="UP001140502">
    <property type="component" value="Unassembled WGS sequence"/>
</dbReference>
<evidence type="ECO:0000256" key="2">
    <source>
        <dbReference type="ARBA" id="ARBA00012920"/>
    </source>
</evidence>
<dbReference type="PANTHER" id="PTHR11707:SF28">
    <property type="entry name" value="60 KDA LYSOPHOSPHOLIPASE"/>
    <property type="match status" value="1"/>
</dbReference>
<evidence type="ECO:0000256" key="1">
    <source>
        <dbReference type="ARBA" id="ARBA00010518"/>
    </source>
</evidence>
<dbReference type="PIRSF" id="PIRSF001220">
    <property type="entry name" value="L-ASNase_gatD"/>
    <property type="match status" value="1"/>
</dbReference>
<dbReference type="InterPro" id="IPR036152">
    <property type="entry name" value="Asp/glu_Ase-like_sf"/>
</dbReference>
<evidence type="ECO:0000256" key="8">
    <source>
        <dbReference type="PROSITE-ProRule" id="PRU10100"/>
    </source>
</evidence>
<evidence type="ECO:0000256" key="3">
    <source>
        <dbReference type="ARBA" id="ARBA00022801"/>
    </source>
</evidence>
<dbReference type="Pfam" id="PF17763">
    <property type="entry name" value="Asparaginase_C"/>
    <property type="match status" value="1"/>
</dbReference>
<comment type="catalytic activity">
    <reaction evidence="4">
        <text>L-asparagine + H2O = L-aspartate + NH4(+)</text>
        <dbReference type="Rhea" id="RHEA:21016"/>
        <dbReference type="ChEBI" id="CHEBI:15377"/>
        <dbReference type="ChEBI" id="CHEBI:28938"/>
        <dbReference type="ChEBI" id="CHEBI:29991"/>
        <dbReference type="ChEBI" id="CHEBI:58048"/>
        <dbReference type="EC" id="3.5.1.1"/>
    </reaction>
</comment>
<evidence type="ECO:0000256" key="6">
    <source>
        <dbReference type="PIRSR" id="PIRSR001220-2"/>
    </source>
</evidence>
<proteinExistence type="inferred from homology"/>
<reference evidence="12" key="1">
    <citation type="submission" date="2022-10" db="EMBL/GenBank/DDBJ databases">
        <title>Tapping the CABI collections for fungal endophytes: first genome assemblies for Collariella, Neodidymelliopsis, Ascochyta clinopodiicola, Didymella pomorum, Didymosphaeria variabile, Neocosmospora piperis and Neocucurbitaria cava.</title>
        <authorList>
            <person name="Hill R."/>
        </authorList>
    </citation>
    <scope>NUCLEOTIDE SEQUENCE</scope>
    <source>
        <strain evidence="12">IMI 366586</strain>
    </source>
</reference>